<dbReference type="InterPro" id="IPR051022">
    <property type="entry name" value="Notch_Cell-Fate_Det"/>
</dbReference>
<evidence type="ECO:0000256" key="4">
    <source>
        <dbReference type="PROSITE-ProRule" id="PRU00076"/>
    </source>
</evidence>
<protein>
    <recommendedName>
        <fullName evidence="5">EGF-like domain-containing protein</fullName>
    </recommendedName>
</protein>
<dbReference type="AlphaFoldDB" id="R7TC91"/>
<feature type="domain" description="EGF-like" evidence="5">
    <location>
        <begin position="51"/>
        <end position="87"/>
    </location>
</feature>
<dbReference type="PANTHER" id="PTHR24049">
    <property type="entry name" value="CRUMBS FAMILY MEMBER"/>
    <property type="match status" value="1"/>
</dbReference>
<keyword evidence="8" id="KW-1185">Reference proteome</keyword>
<dbReference type="Proteomes" id="UP000014760">
    <property type="component" value="Unassembled WGS sequence"/>
</dbReference>
<reference evidence="7" key="3">
    <citation type="submission" date="2015-06" db="UniProtKB">
        <authorList>
            <consortium name="EnsemblMetazoa"/>
        </authorList>
    </citation>
    <scope>IDENTIFICATION</scope>
</reference>
<dbReference type="STRING" id="283909.R7TC91"/>
<evidence type="ECO:0000256" key="3">
    <source>
        <dbReference type="ARBA" id="ARBA00023157"/>
    </source>
</evidence>
<evidence type="ECO:0000256" key="1">
    <source>
        <dbReference type="ARBA" id="ARBA00022536"/>
    </source>
</evidence>
<evidence type="ECO:0000313" key="6">
    <source>
        <dbReference type="EMBL" id="ELT91323.1"/>
    </source>
</evidence>
<dbReference type="HOGENOM" id="CLU_004826_11_4_1"/>
<accession>R7TC91</accession>
<keyword evidence="3 4" id="KW-1015">Disulfide bond</keyword>
<evidence type="ECO:0000313" key="7">
    <source>
        <dbReference type="EnsemblMetazoa" id="CapteP134850"/>
    </source>
</evidence>
<dbReference type="PROSITE" id="PS50026">
    <property type="entry name" value="EGF_3"/>
    <property type="match status" value="2"/>
</dbReference>
<dbReference type="EMBL" id="KB310544">
    <property type="protein sequence ID" value="ELT91323.1"/>
    <property type="molecule type" value="Genomic_DNA"/>
</dbReference>
<reference evidence="8" key="1">
    <citation type="submission" date="2012-12" db="EMBL/GenBank/DDBJ databases">
        <authorList>
            <person name="Hellsten U."/>
            <person name="Grimwood J."/>
            <person name="Chapman J.A."/>
            <person name="Shapiro H."/>
            <person name="Aerts A."/>
            <person name="Otillar R.P."/>
            <person name="Terry A.Y."/>
            <person name="Boore J.L."/>
            <person name="Simakov O."/>
            <person name="Marletaz F."/>
            <person name="Cho S.-J."/>
            <person name="Edsinger-Gonzales E."/>
            <person name="Havlak P."/>
            <person name="Kuo D.-H."/>
            <person name="Larsson T."/>
            <person name="Lv J."/>
            <person name="Arendt D."/>
            <person name="Savage R."/>
            <person name="Osoegawa K."/>
            <person name="de Jong P."/>
            <person name="Lindberg D.R."/>
            <person name="Seaver E.C."/>
            <person name="Weisblat D.A."/>
            <person name="Putnam N.H."/>
            <person name="Grigoriev I.V."/>
            <person name="Rokhsar D.S."/>
        </authorList>
    </citation>
    <scope>NUCLEOTIDE SEQUENCE</scope>
    <source>
        <strain evidence="8">I ESC-2004</strain>
    </source>
</reference>
<name>R7TC91_CAPTE</name>
<dbReference type="OrthoDB" id="430340at2759"/>
<comment type="caution">
    <text evidence="4">Lacks conserved residue(s) required for the propagation of feature annotation.</text>
</comment>
<evidence type="ECO:0000313" key="8">
    <source>
        <dbReference type="Proteomes" id="UP000014760"/>
    </source>
</evidence>
<keyword evidence="2" id="KW-0677">Repeat</keyword>
<dbReference type="SUPFAM" id="SSF57196">
    <property type="entry name" value="EGF/Laminin"/>
    <property type="match status" value="2"/>
</dbReference>
<evidence type="ECO:0000259" key="5">
    <source>
        <dbReference type="PROSITE" id="PS50026"/>
    </source>
</evidence>
<dbReference type="PROSITE" id="PS01186">
    <property type="entry name" value="EGF_2"/>
    <property type="match status" value="1"/>
</dbReference>
<dbReference type="OMA" id="DACAGMN"/>
<organism evidence="6">
    <name type="scientific">Capitella teleta</name>
    <name type="common">Polychaete worm</name>
    <dbReference type="NCBI Taxonomy" id="283909"/>
    <lineage>
        <taxon>Eukaryota</taxon>
        <taxon>Metazoa</taxon>
        <taxon>Spiralia</taxon>
        <taxon>Lophotrochozoa</taxon>
        <taxon>Annelida</taxon>
        <taxon>Polychaeta</taxon>
        <taxon>Sedentaria</taxon>
        <taxon>Scolecida</taxon>
        <taxon>Capitellidae</taxon>
        <taxon>Capitella</taxon>
    </lineage>
</organism>
<dbReference type="SMART" id="SM00181">
    <property type="entry name" value="EGF"/>
    <property type="match status" value="2"/>
</dbReference>
<feature type="domain" description="EGF-like" evidence="5">
    <location>
        <begin position="10"/>
        <end position="49"/>
    </location>
</feature>
<dbReference type="Gene3D" id="2.10.25.10">
    <property type="entry name" value="Laminin"/>
    <property type="match status" value="2"/>
</dbReference>
<dbReference type="EMBL" id="AMQN01013849">
    <property type="status" value="NOT_ANNOTATED_CDS"/>
    <property type="molecule type" value="Genomic_DNA"/>
</dbReference>
<dbReference type="InterPro" id="IPR000742">
    <property type="entry name" value="EGF"/>
</dbReference>
<dbReference type="PROSITE" id="PS00022">
    <property type="entry name" value="EGF_1"/>
    <property type="match status" value="2"/>
</dbReference>
<sequence>MVSLQNPSVNLAKCDQITCENEGRCIDRPDTNKGFQCECKISFFGTLCEKVASGCGSNPCQNGGDCVQEAAGIECVCHRPYHGSFCE</sequence>
<keyword evidence="1 4" id="KW-0245">EGF-like domain</keyword>
<feature type="non-terminal residue" evidence="6">
    <location>
        <position position="87"/>
    </location>
</feature>
<proteinExistence type="predicted"/>
<gene>
    <name evidence="6" type="ORF">CAPTEDRAFT_134850</name>
</gene>
<dbReference type="Pfam" id="PF00008">
    <property type="entry name" value="EGF"/>
    <property type="match status" value="2"/>
</dbReference>
<reference evidence="6 8" key="2">
    <citation type="journal article" date="2013" name="Nature">
        <title>Insights into bilaterian evolution from three spiralian genomes.</title>
        <authorList>
            <person name="Simakov O."/>
            <person name="Marletaz F."/>
            <person name="Cho S.J."/>
            <person name="Edsinger-Gonzales E."/>
            <person name="Havlak P."/>
            <person name="Hellsten U."/>
            <person name="Kuo D.H."/>
            <person name="Larsson T."/>
            <person name="Lv J."/>
            <person name="Arendt D."/>
            <person name="Savage R."/>
            <person name="Osoegawa K."/>
            <person name="de Jong P."/>
            <person name="Grimwood J."/>
            <person name="Chapman J.A."/>
            <person name="Shapiro H."/>
            <person name="Aerts A."/>
            <person name="Otillar R.P."/>
            <person name="Terry A.Y."/>
            <person name="Boore J.L."/>
            <person name="Grigoriev I.V."/>
            <person name="Lindberg D.R."/>
            <person name="Seaver E.C."/>
            <person name="Weisblat D.A."/>
            <person name="Putnam N.H."/>
            <person name="Rokhsar D.S."/>
        </authorList>
    </citation>
    <scope>NUCLEOTIDE SEQUENCE</scope>
    <source>
        <strain evidence="6 8">I ESC-2004</strain>
    </source>
</reference>
<feature type="disulfide bond" evidence="4">
    <location>
        <begin position="77"/>
        <end position="86"/>
    </location>
</feature>
<evidence type="ECO:0000256" key="2">
    <source>
        <dbReference type="ARBA" id="ARBA00022737"/>
    </source>
</evidence>
<dbReference type="EnsemblMetazoa" id="CapteT134850">
    <property type="protein sequence ID" value="CapteP134850"/>
    <property type="gene ID" value="CapteG134850"/>
</dbReference>
<feature type="disulfide bond" evidence="4">
    <location>
        <begin position="39"/>
        <end position="48"/>
    </location>
</feature>